<keyword evidence="8" id="KW-0862">Zinc</keyword>
<proteinExistence type="predicted"/>
<comment type="caution">
    <text evidence="12">The sequence shown here is derived from an EMBL/GenBank/DDBJ whole genome shotgun (WGS) entry which is preliminary data.</text>
</comment>
<evidence type="ECO:0000259" key="10">
    <source>
        <dbReference type="PROSITE" id="PS50089"/>
    </source>
</evidence>
<dbReference type="CDD" id="cd20335">
    <property type="entry name" value="BRcat_RBR"/>
    <property type="match status" value="1"/>
</dbReference>
<accession>A0AAD7A7C5</accession>
<dbReference type="PROSITE" id="PS00518">
    <property type="entry name" value="ZF_RING_1"/>
    <property type="match status" value="1"/>
</dbReference>
<evidence type="ECO:0000313" key="13">
    <source>
        <dbReference type="Proteomes" id="UP001218218"/>
    </source>
</evidence>
<feature type="domain" description="RING-type" evidence="10">
    <location>
        <begin position="163"/>
        <end position="200"/>
    </location>
</feature>
<evidence type="ECO:0000256" key="1">
    <source>
        <dbReference type="ARBA" id="ARBA00001798"/>
    </source>
</evidence>
<keyword evidence="3" id="KW-0808">Transferase</keyword>
<dbReference type="Gene3D" id="3.30.40.10">
    <property type="entry name" value="Zinc/RING finger domain, C3HC4 (zinc finger)"/>
    <property type="match status" value="1"/>
</dbReference>
<keyword evidence="7" id="KW-0833">Ubl conjugation pathway</keyword>
<evidence type="ECO:0000256" key="2">
    <source>
        <dbReference type="ARBA" id="ARBA00012251"/>
    </source>
</evidence>
<gene>
    <name evidence="12" type="ORF">DFH08DRAFT_860087</name>
</gene>
<dbReference type="SMART" id="SM00647">
    <property type="entry name" value="IBR"/>
    <property type="match status" value="2"/>
</dbReference>
<evidence type="ECO:0000256" key="6">
    <source>
        <dbReference type="ARBA" id="ARBA00022771"/>
    </source>
</evidence>
<dbReference type="EMBL" id="JARIHO010000013">
    <property type="protein sequence ID" value="KAJ7351257.1"/>
    <property type="molecule type" value="Genomic_DNA"/>
</dbReference>
<dbReference type="PANTHER" id="PTHR11685">
    <property type="entry name" value="RBR FAMILY RING FINGER AND IBR DOMAIN-CONTAINING"/>
    <property type="match status" value="1"/>
</dbReference>
<dbReference type="InterPro" id="IPR013083">
    <property type="entry name" value="Znf_RING/FYVE/PHD"/>
</dbReference>
<evidence type="ECO:0000256" key="3">
    <source>
        <dbReference type="ARBA" id="ARBA00022679"/>
    </source>
</evidence>
<dbReference type="InterPro" id="IPR044066">
    <property type="entry name" value="TRIAD_supradom"/>
</dbReference>
<feature type="domain" description="RING-type" evidence="11">
    <location>
        <begin position="159"/>
        <end position="353"/>
    </location>
</feature>
<dbReference type="CDD" id="cd22584">
    <property type="entry name" value="Rcat_RBR_unk"/>
    <property type="match status" value="1"/>
</dbReference>
<dbReference type="InterPro" id="IPR002867">
    <property type="entry name" value="IBR_dom"/>
</dbReference>
<evidence type="ECO:0000259" key="11">
    <source>
        <dbReference type="PROSITE" id="PS51873"/>
    </source>
</evidence>
<dbReference type="InterPro" id="IPR017907">
    <property type="entry name" value="Znf_RING_CS"/>
</dbReference>
<dbReference type="PROSITE" id="PS51873">
    <property type="entry name" value="TRIAD"/>
    <property type="match status" value="1"/>
</dbReference>
<dbReference type="InterPro" id="IPR031127">
    <property type="entry name" value="E3_UB_ligase_RBR"/>
</dbReference>
<evidence type="ECO:0000256" key="9">
    <source>
        <dbReference type="PROSITE-ProRule" id="PRU00175"/>
    </source>
</evidence>
<dbReference type="Pfam" id="PF01485">
    <property type="entry name" value="IBR"/>
    <property type="match status" value="2"/>
</dbReference>
<dbReference type="PROSITE" id="PS50089">
    <property type="entry name" value="ZF_RING_2"/>
    <property type="match status" value="1"/>
</dbReference>
<reference evidence="12" key="1">
    <citation type="submission" date="2023-03" db="EMBL/GenBank/DDBJ databases">
        <title>Massive genome expansion in bonnet fungi (Mycena s.s.) driven by repeated elements and novel gene families across ecological guilds.</title>
        <authorList>
            <consortium name="Lawrence Berkeley National Laboratory"/>
            <person name="Harder C.B."/>
            <person name="Miyauchi S."/>
            <person name="Viragh M."/>
            <person name="Kuo A."/>
            <person name="Thoen E."/>
            <person name="Andreopoulos B."/>
            <person name="Lu D."/>
            <person name="Skrede I."/>
            <person name="Drula E."/>
            <person name="Henrissat B."/>
            <person name="Morin E."/>
            <person name="Kohler A."/>
            <person name="Barry K."/>
            <person name="LaButti K."/>
            <person name="Morin E."/>
            <person name="Salamov A."/>
            <person name="Lipzen A."/>
            <person name="Mereny Z."/>
            <person name="Hegedus B."/>
            <person name="Baldrian P."/>
            <person name="Stursova M."/>
            <person name="Weitz H."/>
            <person name="Taylor A."/>
            <person name="Grigoriev I.V."/>
            <person name="Nagy L.G."/>
            <person name="Martin F."/>
            <person name="Kauserud H."/>
        </authorList>
    </citation>
    <scope>NUCLEOTIDE SEQUENCE</scope>
    <source>
        <strain evidence="12">CBHHK002</strain>
    </source>
</reference>
<evidence type="ECO:0000256" key="5">
    <source>
        <dbReference type="ARBA" id="ARBA00022737"/>
    </source>
</evidence>
<dbReference type="InterPro" id="IPR001841">
    <property type="entry name" value="Znf_RING"/>
</dbReference>
<dbReference type="AlphaFoldDB" id="A0AAD7A7C5"/>
<sequence length="443" mass="49773">MSGLEIDTATAALISQLTLDDIAEIRDSSKGKSREGAPLSDAEYALAAYAEEAQDALRFFQDLELARSLDNALELDQPVLSVLSIVEDGVRDDHAYAEALGNGRELPVQSEVQRLMEDPDFSLPSQDVTDSAEVSGDASDTDALEEVHGTRPMRVHAVHAAQCVICRDDLRALTSFRAPCNHFYCRQCLSNLATSCIGDESLFPLQCCRQNLPMDGPQGVYGQLDFRLRFSFRKKAVEFATVFKDRLYCPRPTCSVFLGSTADHLNNVVCPRCATEVCVSCKQTVHPGEACGESLAVQQVKALAREQHWQTCPGCAQIIDLQQGCYHMTCRCRMEFCYVCAARWKTCECPQWEEARLLNTAEQRVENEMGARARVAAPEIFQQRVEQRIERLRYEHDCANGHRWSRRNGRARCEECRYMLPEYLLVCRSCSIAACVRCARNRL</sequence>
<organism evidence="12 13">
    <name type="scientific">Mycena albidolilacea</name>
    <dbReference type="NCBI Taxonomy" id="1033008"/>
    <lineage>
        <taxon>Eukaryota</taxon>
        <taxon>Fungi</taxon>
        <taxon>Dikarya</taxon>
        <taxon>Basidiomycota</taxon>
        <taxon>Agaricomycotina</taxon>
        <taxon>Agaricomycetes</taxon>
        <taxon>Agaricomycetidae</taxon>
        <taxon>Agaricales</taxon>
        <taxon>Marasmiineae</taxon>
        <taxon>Mycenaceae</taxon>
        <taxon>Mycena</taxon>
    </lineage>
</organism>
<dbReference type="GO" id="GO:0061630">
    <property type="term" value="F:ubiquitin protein ligase activity"/>
    <property type="evidence" value="ECO:0007669"/>
    <property type="project" value="UniProtKB-EC"/>
</dbReference>
<name>A0AAD7A7C5_9AGAR</name>
<dbReference type="Proteomes" id="UP001218218">
    <property type="component" value="Unassembled WGS sequence"/>
</dbReference>
<keyword evidence="6 9" id="KW-0863">Zinc-finger</keyword>
<keyword evidence="13" id="KW-1185">Reference proteome</keyword>
<evidence type="ECO:0000313" key="12">
    <source>
        <dbReference type="EMBL" id="KAJ7351257.1"/>
    </source>
</evidence>
<dbReference type="EC" id="2.3.2.31" evidence="2"/>
<protein>
    <recommendedName>
        <fullName evidence="2">RBR-type E3 ubiquitin transferase</fullName>
        <ecNumber evidence="2">2.3.2.31</ecNumber>
    </recommendedName>
</protein>
<keyword evidence="4" id="KW-0479">Metal-binding</keyword>
<comment type="catalytic activity">
    <reaction evidence="1">
        <text>[E2 ubiquitin-conjugating enzyme]-S-ubiquitinyl-L-cysteine + [acceptor protein]-L-lysine = [E2 ubiquitin-conjugating enzyme]-L-cysteine + [acceptor protein]-N(6)-ubiquitinyl-L-lysine.</text>
        <dbReference type="EC" id="2.3.2.31"/>
    </reaction>
</comment>
<evidence type="ECO:0000256" key="8">
    <source>
        <dbReference type="ARBA" id="ARBA00022833"/>
    </source>
</evidence>
<keyword evidence="5" id="KW-0677">Repeat</keyword>
<evidence type="ECO:0000256" key="4">
    <source>
        <dbReference type="ARBA" id="ARBA00022723"/>
    </source>
</evidence>
<dbReference type="GO" id="GO:0016567">
    <property type="term" value="P:protein ubiquitination"/>
    <property type="evidence" value="ECO:0007669"/>
    <property type="project" value="InterPro"/>
</dbReference>
<dbReference type="GO" id="GO:0008270">
    <property type="term" value="F:zinc ion binding"/>
    <property type="evidence" value="ECO:0007669"/>
    <property type="project" value="UniProtKB-KW"/>
</dbReference>
<dbReference type="Gene3D" id="1.20.120.1750">
    <property type="match status" value="1"/>
</dbReference>
<evidence type="ECO:0000256" key="7">
    <source>
        <dbReference type="ARBA" id="ARBA00022786"/>
    </source>
</evidence>
<dbReference type="SUPFAM" id="SSF57850">
    <property type="entry name" value="RING/U-box"/>
    <property type="match status" value="3"/>
</dbReference>